<evidence type="ECO:0000313" key="2">
    <source>
        <dbReference type="Proteomes" id="UP001165427"/>
    </source>
</evidence>
<dbReference type="RefSeq" id="WP_246902711.1">
    <property type="nucleotide sequence ID" value="NZ_JALJRB010000002.1"/>
</dbReference>
<proteinExistence type="predicted"/>
<name>A0AA41QZW2_9BACT</name>
<accession>A0AA41QZW2</accession>
<organism evidence="1 2">
    <name type="scientific">Desulfatitalea alkaliphila</name>
    <dbReference type="NCBI Taxonomy" id="2929485"/>
    <lineage>
        <taxon>Bacteria</taxon>
        <taxon>Pseudomonadati</taxon>
        <taxon>Thermodesulfobacteriota</taxon>
        <taxon>Desulfobacteria</taxon>
        <taxon>Desulfobacterales</taxon>
        <taxon>Desulfosarcinaceae</taxon>
        <taxon>Desulfatitalea</taxon>
    </lineage>
</organism>
<gene>
    <name evidence="1" type="ORF">MRX98_02415</name>
</gene>
<sequence length="73" mass="8061">MTTKIFVRERRKIEKGEKKPRFRVVGVSGGDVKLYARHVRKKELEQICAASGAEAVYLQAGKGERNGGGQTAD</sequence>
<dbReference type="AlphaFoldDB" id="A0AA41QZW2"/>
<protein>
    <submittedName>
        <fullName evidence="1">Uncharacterized protein</fullName>
    </submittedName>
</protein>
<dbReference type="EMBL" id="JALJRB010000002">
    <property type="protein sequence ID" value="MCJ8499414.1"/>
    <property type="molecule type" value="Genomic_DNA"/>
</dbReference>
<dbReference type="Proteomes" id="UP001165427">
    <property type="component" value="Unassembled WGS sequence"/>
</dbReference>
<reference evidence="1" key="1">
    <citation type="submission" date="2022-04" db="EMBL/GenBank/DDBJ databases">
        <title>Desulfatitalea alkaliphila sp. nov., a novel anaerobic sulfate-reducing bacterium isolated from terrestrial mud volcano, Taman Peninsula, Russia.</title>
        <authorList>
            <person name="Khomyakova M.A."/>
            <person name="Merkel A.Y."/>
            <person name="Slobodkin A.I."/>
        </authorList>
    </citation>
    <scope>NUCLEOTIDE SEQUENCE</scope>
    <source>
        <strain evidence="1">M08but</strain>
    </source>
</reference>
<comment type="caution">
    <text evidence="1">The sequence shown here is derived from an EMBL/GenBank/DDBJ whole genome shotgun (WGS) entry which is preliminary data.</text>
</comment>
<evidence type="ECO:0000313" key="1">
    <source>
        <dbReference type="EMBL" id="MCJ8499414.1"/>
    </source>
</evidence>
<keyword evidence="2" id="KW-1185">Reference proteome</keyword>